<dbReference type="InterPro" id="IPR037012">
    <property type="entry name" value="NanQ/TabA/YiaL_sf"/>
</dbReference>
<dbReference type="Proteomes" id="UP000606870">
    <property type="component" value="Unassembled WGS sequence"/>
</dbReference>
<dbReference type="RefSeq" id="WP_186502231.1">
    <property type="nucleotide sequence ID" value="NZ_JACOGK010000004.1"/>
</dbReference>
<dbReference type="PANTHER" id="PTHR34986:SF1">
    <property type="entry name" value="PROTEIN YIAL"/>
    <property type="match status" value="1"/>
</dbReference>
<evidence type="ECO:0000313" key="1">
    <source>
        <dbReference type="EMBL" id="MBC3536095.1"/>
    </source>
</evidence>
<comment type="caution">
    <text evidence="1">The sequence shown here is derived from an EMBL/GenBank/DDBJ whole genome shotgun (WGS) entry which is preliminary data.</text>
</comment>
<dbReference type="NCBIfam" id="TIGR00022">
    <property type="entry name" value="YhcH/YjgK/YiaL family protein"/>
    <property type="match status" value="1"/>
</dbReference>
<dbReference type="Gene3D" id="2.60.120.370">
    <property type="entry name" value="YhcH/YjgK/YiaL"/>
    <property type="match status" value="1"/>
</dbReference>
<keyword evidence="2" id="KW-1185">Reference proteome</keyword>
<evidence type="ECO:0000313" key="2">
    <source>
        <dbReference type="Proteomes" id="UP000606870"/>
    </source>
</evidence>
<name>A0ABR6VFM7_9FIRM</name>
<dbReference type="PANTHER" id="PTHR34986">
    <property type="entry name" value="EVOLVED BETA-GALACTOSIDASE SUBUNIT BETA"/>
    <property type="match status" value="1"/>
</dbReference>
<dbReference type="EMBL" id="JACOGK010000004">
    <property type="protein sequence ID" value="MBC3536095.1"/>
    <property type="molecule type" value="Genomic_DNA"/>
</dbReference>
<sequence length="156" mass="17385">MYVGNIQQWKEDTAMVPSFLQPWVEKLAELALLPPEILTTGRHDLTGPHYFNVDESQTAPAADRPIEAHRQYVDIQFLLEGAEDIGWQPLFDAGQVQSSQPEKDLWFYDGSPEKDAVIHMTPGTFAIFSPADGHRTLCAPDGTGAGVRKIIMKIHV</sequence>
<protein>
    <submittedName>
        <fullName evidence="1">YhcH/YjgK/YiaL family protein</fullName>
    </submittedName>
</protein>
<organism evidence="1 2">
    <name type="scientific">Megasphaera hominis</name>
    <dbReference type="NCBI Taxonomy" id="159836"/>
    <lineage>
        <taxon>Bacteria</taxon>
        <taxon>Bacillati</taxon>
        <taxon>Bacillota</taxon>
        <taxon>Negativicutes</taxon>
        <taxon>Veillonellales</taxon>
        <taxon>Veillonellaceae</taxon>
        <taxon>Megasphaera</taxon>
    </lineage>
</organism>
<reference evidence="1 2" key="1">
    <citation type="submission" date="2020-08" db="EMBL/GenBank/DDBJ databases">
        <authorList>
            <person name="Liu C."/>
            <person name="Sun Q."/>
        </authorList>
    </citation>
    <scope>NUCLEOTIDE SEQUENCE [LARGE SCALE GENOMIC DNA]</scope>
    <source>
        <strain evidence="1 2">NSJ-59</strain>
    </source>
</reference>
<dbReference type="Pfam" id="PF04074">
    <property type="entry name" value="DUF386"/>
    <property type="match status" value="1"/>
</dbReference>
<dbReference type="SUPFAM" id="SSF51197">
    <property type="entry name" value="Clavaminate synthase-like"/>
    <property type="match status" value="1"/>
</dbReference>
<dbReference type="InterPro" id="IPR004375">
    <property type="entry name" value="NanQ/TabA/YiaL"/>
</dbReference>
<accession>A0ABR6VFM7</accession>
<proteinExistence type="predicted"/>
<gene>
    <name evidence="1" type="ORF">H8J70_02330</name>
</gene>